<keyword evidence="2" id="KW-1185">Reference proteome</keyword>
<evidence type="ECO:0000313" key="2">
    <source>
        <dbReference type="Proteomes" id="UP000005714"/>
    </source>
</evidence>
<dbReference type="STRING" id="585530.HMPREF0183_2195"/>
<protein>
    <recommendedName>
        <fullName evidence="3">Transposase</fullName>
    </recommendedName>
</protein>
<organism evidence="1 2">
    <name type="scientific">Brevibacterium mcbrellneri ATCC 49030</name>
    <dbReference type="NCBI Taxonomy" id="585530"/>
    <lineage>
        <taxon>Bacteria</taxon>
        <taxon>Bacillati</taxon>
        <taxon>Actinomycetota</taxon>
        <taxon>Actinomycetes</taxon>
        <taxon>Micrococcales</taxon>
        <taxon>Brevibacteriaceae</taxon>
        <taxon>Brevibacterium</taxon>
    </lineage>
</organism>
<evidence type="ECO:0000313" key="1">
    <source>
        <dbReference type="EMBL" id="EFG46473.1"/>
    </source>
</evidence>
<gene>
    <name evidence="1" type="ORF">HMPREF0183_2195</name>
</gene>
<name>D4YQI5_9MICO</name>
<reference evidence="1 2" key="1">
    <citation type="submission" date="2010-04" db="EMBL/GenBank/DDBJ databases">
        <authorList>
            <person name="Qin X."/>
            <person name="Bachman B."/>
            <person name="Battles P."/>
            <person name="Bell A."/>
            <person name="Bess C."/>
            <person name="Bickham C."/>
            <person name="Chaboub L."/>
            <person name="Chen D."/>
            <person name="Coyle M."/>
            <person name="Deiros D.R."/>
            <person name="Dinh H."/>
            <person name="Forbes L."/>
            <person name="Fowler G."/>
            <person name="Francisco L."/>
            <person name="Fu Q."/>
            <person name="Gubbala S."/>
            <person name="Hale W."/>
            <person name="Han Y."/>
            <person name="Hemphill L."/>
            <person name="Highlander S.K."/>
            <person name="Hirani K."/>
            <person name="Hogues M."/>
            <person name="Jackson L."/>
            <person name="Jakkamsetti A."/>
            <person name="Javaid M."/>
            <person name="Jiang H."/>
            <person name="Korchina V."/>
            <person name="Kovar C."/>
            <person name="Lara F."/>
            <person name="Lee S."/>
            <person name="Mata R."/>
            <person name="Mathew T."/>
            <person name="Moen C."/>
            <person name="Morales K."/>
            <person name="Munidasa M."/>
            <person name="Nazareth L."/>
            <person name="Ngo R."/>
            <person name="Nguyen L."/>
            <person name="Okwuonu G."/>
            <person name="Ongeri F."/>
            <person name="Patil S."/>
            <person name="Petrosino J."/>
            <person name="Pham C."/>
            <person name="Pham P."/>
            <person name="Pu L.-L."/>
            <person name="Puazo M."/>
            <person name="Raj R."/>
            <person name="Reid J."/>
            <person name="Rouhana J."/>
            <person name="Saada N."/>
            <person name="Shang Y."/>
            <person name="Simmons D."/>
            <person name="Thornton R."/>
            <person name="Warren J."/>
            <person name="Weissenberger G."/>
            <person name="Zhang J."/>
            <person name="Zhang L."/>
            <person name="Zhou C."/>
            <person name="Zhu D."/>
            <person name="Muzny D."/>
            <person name="Worley K."/>
            <person name="Gibbs R."/>
        </authorList>
    </citation>
    <scope>NUCLEOTIDE SEQUENCE [LARGE SCALE GENOMIC DNA]</scope>
    <source>
        <strain evidence="1 2">ATCC 49030</strain>
    </source>
</reference>
<dbReference type="AlphaFoldDB" id="D4YQI5"/>
<comment type="caution">
    <text evidence="1">The sequence shown here is derived from an EMBL/GenBank/DDBJ whole genome shotgun (WGS) entry which is preliminary data.</text>
</comment>
<proteinExistence type="predicted"/>
<evidence type="ECO:0008006" key="3">
    <source>
        <dbReference type="Google" id="ProtNLM"/>
    </source>
</evidence>
<accession>D4YQI5</accession>
<dbReference type="EMBL" id="ADNU01000074">
    <property type="protein sequence ID" value="EFG46473.1"/>
    <property type="molecule type" value="Genomic_DNA"/>
</dbReference>
<sequence>MDGPEKWRILRLHVEDDIPLTTMAHDTGLGFRTLQRWHAGMSYHRHLSLKLTY</sequence>
<dbReference type="eggNOG" id="COG2801">
    <property type="taxonomic scope" value="Bacteria"/>
</dbReference>
<dbReference type="Proteomes" id="UP000005714">
    <property type="component" value="Unassembled WGS sequence"/>
</dbReference>